<keyword evidence="3" id="KW-0969">Cilium</keyword>
<feature type="coiled-coil region" evidence="1">
    <location>
        <begin position="75"/>
        <end position="118"/>
    </location>
</feature>
<dbReference type="AlphaFoldDB" id="A0A2G8K4W7"/>
<proteinExistence type="predicted"/>
<evidence type="ECO:0000256" key="1">
    <source>
        <dbReference type="SAM" id="Coils"/>
    </source>
</evidence>
<reference evidence="3 4" key="1">
    <citation type="journal article" date="2017" name="PLoS Biol.">
        <title>The sea cucumber genome provides insights into morphological evolution and visceral regeneration.</title>
        <authorList>
            <person name="Zhang X."/>
            <person name="Sun L."/>
            <person name="Yuan J."/>
            <person name="Sun Y."/>
            <person name="Gao Y."/>
            <person name="Zhang L."/>
            <person name="Li S."/>
            <person name="Dai H."/>
            <person name="Hamel J.F."/>
            <person name="Liu C."/>
            <person name="Yu Y."/>
            <person name="Liu S."/>
            <person name="Lin W."/>
            <person name="Guo K."/>
            <person name="Jin S."/>
            <person name="Xu P."/>
            <person name="Storey K.B."/>
            <person name="Huan P."/>
            <person name="Zhang T."/>
            <person name="Zhou Y."/>
            <person name="Zhang J."/>
            <person name="Lin C."/>
            <person name="Li X."/>
            <person name="Xing L."/>
            <person name="Huo D."/>
            <person name="Sun M."/>
            <person name="Wang L."/>
            <person name="Mercier A."/>
            <person name="Li F."/>
            <person name="Yang H."/>
            <person name="Xiang J."/>
        </authorList>
    </citation>
    <scope>NUCLEOTIDE SEQUENCE [LARGE SCALE GENOMIC DNA]</scope>
    <source>
        <strain evidence="3">Shaxun</strain>
        <tissue evidence="3">Muscle</tissue>
    </source>
</reference>
<evidence type="ECO:0000259" key="2">
    <source>
        <dbReference type="Pfam" id="PF21049"/>
    </source>
</evidence>
<keyword evidence="1" id="KW-0175">Coiled coil</keyword>
<gene>
    <name evidence="3" type="ORF">BSL78_20089</name>
</gene>
<dbReference type="GO" id="GO:0097225">
    <property type="term" value="C:sperm midpiece"/>
    <property type="evidence" value="ECO:0007669"/>
    <property type="project" value="TreeGrafter"/>
</dbReference>
<keyword evidence="4" id="KW-1185">Reference proteome</keyword>
<comment type="caution">
    <text evidence="3">The sequence shown here is derived from an EMBL/GenBank/DDBJ whole genome shotgun (WGS) entry which is preliminary data.</text>
</comment>
<dbReference type="Proteomes" id="UP000230750">
    <property type="component" value="Unassembled WGS sequence"/>
</dbReference>
<organism evidence="3 4">
    <name type="scientific">Stichopus japonicus</name>
    <name type="common">Sea cucumber</name>
    <dbReference type="NCBI Taxonomy" id="307972"/>
    <lineage>
        <taxon>Eukaryota</taxon>
        <taxon>Metazoa</taxon>
        <taxon>Echinodermata</taxon>
        <taxon>Eleutherozoa</taxon>
        <taxon>Echinozoa</taxon>
        <taxon>Holothuroidea</taxon>
        <taxon>Aspidochirotacea</taxon>
        <taxon>Aspidochirotida</taxon>
        <taxon>Stichopodidae</taxon>
        <taxon>Apostichopus</taxon>
    </lineage>
</organism>
<evidence type="ECO:0000313" key="4">
    <source>
        <dbReference type="Proteomes" id="UP000230750"/>
    </source>
</evidence>
<name>A0A2G8K4W7_STIJA</name>
<dbReference type="Pfam" id="PF21049">
    <property type="entry name" value="CFA69_ARM_rpt"/>
    <property type="match status" value="1"/>
</dbReference>
<dbReference type="InterPro" id="IPR048732">
    <property type="entry name" value="CFA69"/>
</dbReference>
<dbReference type="PANTHER" id="PTHR14716:SF0">
    <property type="entry name" value="CILIA- AND FLAGELLA-ASSOCIATED PROTEIN 69"/>
    <property type="match status" value="1"/>
</dbReference>
<dbReference type="GO" id="GO:1902093">
    <property type="term" value="P:positive regulation of flagellated sperm motility"/>
    <property type="evidence" value="ECO:0007669"/>
    <property type="project" value="TreeGrafter"/>
</dbReference>
<sequence length="204" mass="23539">MTAHTPLTGFEELQGLSAEDQVTLCIIERYMDFKQGEVWSEITEELTQEGVRPVTPDQEALAVIGRASQELASLVIDMQEEILESETQHDLLEEQELYSQIRENHKQAENTLEKWQDYVAKTSNYELLKSAKKLQDLSIHQSREEVDNSRESKENVARYSFGNLTRRLIRDQSGSVFDKFSIAYALLSSSVSKHRFDVSEIYWT</sequence>
<dbReference type="InterPro" id="IPR048733">
    <property type="entry name" value="CFA69_ARM_dom"/>
</dbReference>
<keyword evidence="3" id="KW-0966">Cell projection</keyword>
<dbReference type="OrthoDB" id="191673at2759"/>
<feature type="domain" description="Cilia- and flagella-associated protein 69 ARM repeats" evidence="2">
    <location>
        <begin position="9"/>
        <end position="42"/>
    </location>
</feature>
<evidence type="ECO:0000313" key="3">
    <source>
        <dbReference type="EMBL" id="PIK43060.1"/>
    </source>
</evidence>
<dbReference type="EMBL" id="MRZV01000879">
    <property type="protein sequence ID" value="PIK43060.1"/>
    <property type="molecule type" value="Genomic_DNA"/>
</dbReference>
<dbReference type="PANTHER" id="PTHR14716">
    <property type="entry name" value="CILIA- AND FLAGELLA-ASSOCIATED PROTEIN 69"/>
    <property type="match status" value="1"/>
</dbReference>
<dbReference type="GO" id="GO:0097730">
    <property type="term" value="C:non-motile cilium"/>
    <property type="evidence" value="ECO:0007669"/>
    <property type="project" value="TreeGrafter"/>
</dbReference>
<protein>
    <submittedName>
        <fullName evidence="3">Putative cilia-and flagella-associated protein 69</fullName>
    </submittedName>
</protein>
<accession>A0A2G8K4W7</accession>
<keyword evidence="3" id="KW-0282">Flagellum</keyword>
<dbReference type="STRING" id="307972.A0A2G8K4W7"/>